<dbReference type="Proteomes" id="UP000006671">
    <property type="component" value="Unassembled WGS sequence"/>
</dbReference>
<organism evidence="3">
    <name type="scientific">Naegleria gruberi</name>
    <name type="common">Amoeba</name>
    <dbReference type="NCBI Taxonomy" id="5762"/>
    <lineage>
        <taxon>Eukaryota</taxon>
        <taxon>Discoba</taxon>
        <taxon>Heterolobosea</taxon>
        <taxon>Tetramitia</taxon>
        <taxon>Eutetramitia</taxon>
        <taxon>Vahlkampfiidae</taxon>
        <taxon>Naegleria</taxon>
    </lineage>
</organism>
<evidence type="ECO:0000313" key="3">
    <source>
        <dbReference type="Proteomes" id="UP000006671"/>
    </source>
</evidence>
<dbReference type="RefSeq" id="XP_002675140.1">
    <property type="nucleotide sequence ID" value="XM_002675094.1"/>
</dbReference>
<evidence type="ECO:0000256" key="1">
    <source>
        <dbReference type="SAM" id="MobiDB-lite"/>
    </source>
</evidence>
<dbReference type="InParanoid" id="D2VLJ1"/>
<dbReference type="EMBL" id="GG738880">
    <property type="protein sequence ID" value="EFC42396.1"/>
    <property type="molecule type" value="Genomic_DNA"/>
</dbReference>
<dbReference type="OMA" id="HECLANI"/>
<gene>
    <name evidence="2" type="ORF">NAEGRDRAFT_80450</name>
</gene>
<name>D2VLJ1_NAEGR</name>
<proteinExistence type="predicted"/>
<sequence length="474" mass="55521">MDQNNTPPPHSFSSPASATMKTPKSATEILQRRQKFLAKRWKRHEYALYDIFTITFSFIDVRKHFMSLALVNKWFYHQVHECLANIEEIVCVDEKEFLPINYRESRLELFLDKLYRTKISRNYLQFEEEMEEEHDEEFNADHHDENVNIENDAQVQKSESTDESSDGVFKDLLAAYNSVKGMFGIPPPPTSTVALSSNKSTKEQTLLKRAIIAISTYEYWSPFRKYRIEKIYLIGTFSKYSSSLHAIEKQGVEYDSLIFFRCGVLVQSFYILSMDFSAYHRAVYINSSFSGSDAIPIYTSTMDIDQVMDVMKEYEIFSISPSLVQFKTNEIMEYVKFEKSGSASSGNILWKALKKYENLYPYLQQVFGDLGVYYLKSMVSEMISITERNFRTFLEKWNLSVQVKKIRLEFLITNTIYCDKIIENFVREANEIDKALEKKKSLAVEKCKLESWAKWVSDTYKKRASKKKIDIMLQ</sequence>
<dbReference type="AlphaFoldDB" id="D2VLJ1"/>
<keyword evidence="3" id="KW-1185">Reference proteome</keyword>
<dbReference type="KEGG" id="ngr:NAEGRDRAFT_80450"/>
<feature type="region of interest" description="Disordered" evidence="1">
    <location>
        <begin position="1"/>
        <end position="24"/>
    </location>
</feature>
<accession>D2VLJ1</accession>
<evidence type="ECO:0000313" key="2">
    <source>
        <dbReference type="EMBL" id="EFC42396.1"/>
    </source>
</evidence>
<reference evidence="2 3" key="1">
    <citation type="journal article" date="2010" name="Cell">
        <title>The genome of Naegleria gruberi illuminates early eukaryotic versatility.</title>
        <authorList>
            <person name="Fritz-Laylin L.K."/>
            <person name="Prochnik S.E."/>
            <person name="Ginger M.L."/>
            <person name="Dacks J.B."/>
            <person name="Carpenter M.L."/>
            <person name="Field M.C."/>
            <person name="Kuo A."/>
            <person name="Paredez A."/>
            <person name="Chapman J."/>
            <person name="Pham J."/>
            <person name="Shu S."/>
            <person name="Neupane R."/>
            <person name="Cipriano M."/>
            <person name="Mancuso J."/>
            <person name="Tu H."/>
            <person name="Salamov A."/>
            <person name="Lindquist E."/>
            <person name="Shapiro H."/>
            <person name="Lucas S."/>
            <person name="Grigoriev I.V."/>
            <person name="Cande W.Z."/>
            <person name="Fulton C."/>
            <person name="Rokhsar D.S."/>
            <person name="Dawson S.C."/>
        </authorList>
    </citation>
    <scope>NUCLEOTIDE SEQUENCE [LARGE SCALE GENOMIC DNA]</scope>
    <source>
        <strain evidence="2 3">NEG-M</strain>
    </source>
</reference>
<dbReference type="OrthoDB" id="10266530at2759"/>
<protein>
    <submittedName>
        <fullName evidence="2">Predicted protein</fullName>
    </submittedName>
</protein>
<dbReference type="VEuPathDB" id="AmoebaDB:NAEGRDRAFT_80450"/>
<dbReference type="GeneID" id="8851959"/>
<feature type="compositionally biased region" description="Pro residues" evidence="1">
    <location>
        <begin position="1"/>
        <end position="10"/>
    </location>
</feature>